<dbReference type="OrthoDB" id="6769832at2759"/>
<dbReference type="Proteomes" id="UP000325440">
    <property type="component" value="Unassembled WGS sequence"/>
</dbReference>
<keyword evidence="2" id="KW-0808">Transferase</keyword>
<evidence type="ECO:0000313" key="2">
    <source>
        <dbReference type="EMBL" id="VVC25786.1"/>
    </source>
</evidence>
<sequence>MLLKPGKPQEVITSYRSISLLSSLSKLLEKLLLKRLKPIIEEKHLIPDHQFGFRNKHSTIYQVHRVTNVIGKALEEKYYCDKVFLDVAQAFDKVLIKLRDQLPHTWCALFESYLTDHQFRVIHEEAVTEWKDTSAGVPQGSILGLVLTLHS</sequence>
<keyword evidence="2" id="KW-0548">Nucleotidyltransferase</keyword>
<evidence type="ECO:0000259" key="1">
    <source>
        <dbReference type="PROSITE" id="PS50878"/>
    </source>
</evidence>
<dbReference type="PROSITE" id="PS50878">
    <property type="entry name" value="RT_POL"/>
    <property type="match status" value="1"/>
</dbReference>
<keyword evidence="2" id="KW-0695">RNA-directed DNA polymerase</keyword>
<dbReference type="PANTHER" id="PTHR19446">
    <property type="entry name" value="REVERSE TRANSCRIPTASES"/>
    <property type="match status" value="1"/>
</dbReference>
<dbReference type="AlphaFoldDB" id="A0A5E4M2E7"/>
<dbReference type="Pfam" id="PF00078">
    <property type="entry name" value="RVT_1"/>
    <property type="match status" value="1"/>
</dbReference>
<gene>
    <name evidence="2" type="ORF">CINCED_3A021945</name>
</gene>
<name>A0A5E4M2E7_9HEMI</name>
<dbReference type="GO" id="GO:0003964">
    <property type="term" value="F:RNA-directed DNA polymerase activity"/>
    <property type="evidence" value="ECO:0007669"/>
    <property type="project" value="UniProtKB-KW"/>
</dbReference>
<dbReference type="InterPro" id="IPR000477">
    <property type="entry name" value="RT_dom"/>
</dbReference>
<feature type="domain" description="Reverse transcriptase" evidence="1">
    <location>
        <begin position="1"/>
        <end position="151"/>
    </location>
</feature>
<reference evidence="2 3" key="1">
    <citation type="submission" date="2019-08" db="EMBL/GenBank/DDBJ databases">
        <authorList>
            <person name="Alioto T."/>
            <person name="Alioto T."/>
            <person name="Gomez Garrido J."/>
        </authorList>
    </citation>
    <scope>NUCLEOTIDE SEQUENCE [LARGE SCALE GENOMIC DNA]</scope>
</reference>
<organism evidence="2 3">
    <name type="scientific">Cinara cedri</name>
    <dbReference type="NCBI Taxonomy" id="506608"/>
    <lineage>
        <taxon>Eukaryota</taxon>
        <taxon>Metazoa</taxon>
        <taxon>Ecdysozoa</taxon>
        <taxon>Arthropoda</taxon>
        <taxon>Hexapoda</taxon>
        <taxon>Insecta</taxon>
        <taxon>Pterygota</taxon>
        <taxon>Neoptera</taxon>
        <taxon>Paraneoptera</taxon>
        <taxon>Hemiptera</taxon>
        <taxon>Sternorrhyncha</taxon>
        <taxon>Aphidomorpha</taxon>
        <taxon>Aphidoidea</taxon>
        <taxon>Aphididae</taxon>
        <taxon>Lachninae</taxon>
        <taxon>Cinara</taxon>
    </lineage>
</organism>
<protein>
    <submittedName>
        <fullName evidence="2">Reverse transcriptase domain</fullName>
    </submittedName>
</protein>
<keyword evidence="3" id="KW-1185">Reference proteome</keyword>
<proteinExistence type="predicted"/>
<evidence type="ECO:0000313" key="3">
    <source>
        <dbReference type="Proteomes" id="UP000325440"/>
    </source>
</evidence>
<accession>A0A5E4M2E7</accession>
<dbReference type="EMBL" id="CABPRJ010000020">
    <property type="protein sequence ID" value="VVC25786.1"/>
    <property type="molecule type" value="Genomic_DNA"/>
</dbReference>